<gene>
    <name evidence="2" type="ORF">LELG_03165</name>
</gene>
<name>A5E0M8_LODEL</name>
<dbReference type="KEGG" id="lel:PVL30_002659"/>
<proteinExistence type="predicted"/>
<dbReference type="EMBL" id="CH981527">
    <property type="protein sequence ID" value="EDK44986.1"/>
    <property type="molecule type" value="Genomic_DNA"/>
</dbReference>
<accession>A5E0M8</accession>
<protein>
    <submittedName>
        <fullName evidence="2">Uncharacterized protein</fullName>
    </submittedName>
</protein>
<dbReference type="Proteomes" id="UP000001996">
    <property type="component" value="Unassembled WGS sequence"/>
</dbReference>
<dbReference type="GeneID" id="5232497"/>
<dbReference type="OrthoDB" id="4025768at2759"/>
<evidence type="ECO:0000313" key="3">
    <source>
        <dbReference type="Proteomes" id="UP000001996"/>
    </source>
</evidence>
<organism evidence="2 3">
    <name type="scientific">Lodderomyces elongisporus (strain ATCC 11503 / CBS 2605 / JCM 1781 / NBRC 1676 / NRRL YB-4239)</name>
    <name type="common">Yeast</name>
    <name type="synonym">Saccharomyces elongisporus</name>
    <dbReference type="NCBI Taxonomy" id="379508"/>
    <lineage>
        <taxon>Eukaryota</taxon>
        <taxon>Fungi</taxon>
        <taxon>Dikarya</taxon>
        <taxon>Ascomycota</taxon>
        <taxon>Saccharomycotina</taxon>
        <taxon>Pichiomycetes</taxon>
        <taxon>Debaryomycetaceae</taxon>
        <taxon>Candida/Lodderomyces clade</taxon>
        <taxon>Lodderomyces</taxon>
    </lineage>
</organism>
<dbReference type="AlphaFoldDB" id="A5E0M8"/>
<dbReference type="eggNOG" id="ENOG502RQUH">
    <property type="taxonomic scope" value="Eukaryota"/>
</dbReference>
<evidence type="ECO:0000313" key="2">
    <source>
        <dbReference type="EMBL" id="EDK44986.1"/>
    </source>
</evidence>
<reference evidence="2 3" key="1">
    <citation type="journal article" date="2009" name="Nature">
        <title>Evolution of pathogenicity and sexual reproduction in eight Candida genomes.</title>
        <authorList>
            <person name="Butler G."/>
            <person name="Rasmussen M.D."/>
            <person name="Lin M.F."/>
            <person name="Santos M.A."/>
            <person name="Sakthikumar S."/>
            <person name="Munro C.A."/>
            <person name="Rheinbay E."/>
            <person name="Grabherr M."/>
            <person name="Forche A."/>
            <person name="Reedy J.L."/>
            <person name="Agrafioti I."/>
            <person name="Arnaud M.B."/>
            <person name="Bates S."/>
            <person name="Brown A.J."/>
            <person name="Brunke S."/>
            <person name="Costanzo M.C."/>
            <person name="Fitzpatrick D.A."/>
            <person name="de Groot P.W."/>
            <person name="Harris D."/>
            <person name="Hoyer L.L."/>
            <person name="Hube B."/>
            <person name="Klis F.M."/>
            <person name="Kodira C."/>
            <person name="Lennard N."/>
            <person name="Logue M.E."/>
            <person name="Martin R."/>
            <person name="Neiman A.M."/>
            <person name="Nikolaou E."/>
            <person name="Quail M.A."/>
            <person name="Quinn J."/>
            <person name="Santos M.C."/>
            <person name="Schmitzberger F.F."/>
            <person name="Sherlock G."/>
            <person name="Shah P."/>
            <person name="Silverstein K.A."/>
            <person name="Skrzypek M.S."/>
            <person name="Soll D."/>
            <person name="Staggs R."/>
            <person name="Stansfield I."/>
            <person name="Stumpf M.P."/>
            <person name="Sudbery P.E."/>
            <person name="Srikantha T."/>
            <person name="Zeng Q."/>
            <person name="Berman J."/>
            <person name="Berriman M."/>
            <person name="Heitman J."/>
            <person name="Gow N.A."/>
            <person name="Lorenz M.C."/>
            <person name="Birren B.W."/>
            <person name="Kellis M."/>
            <person name="Cuomo C.A."/>
        </authorList>
    </citation>
    <scope>NUCLEOTIDE SEQUENCE [LARGE SCALE GENOMIC DNA]</scope>
    <source>
        <strain evidence="3">ATCC 11503 / BCRC 21390 / CBS 2605 / JCM 1781 / NBRC 1676 / NRRL YB-4239</strain>
    </source>
</reference>
<dbReference type="OMA" id="FESIMEH"/>
<feature type="compositionally biased region" description="Low complexity" evidence="1">
    <location>
        <begin position="510"/>
        <end position="524"/>
    </location>
</feature>
<evidence type="ECO:0000256" key="1">
    <source>
        <dbReference type="SAM" id="MobiDB-lite"/>
    </source>
</evidence>
<sequence length="603" mass="69233">MHHPSNDTTRKSNCTAARIDDQITHLQNLQLQAKSEDELLSKYESQIGLILEIADLLQTNDRNTDKSSIGYNDVKEIVHQMYRHLNNGLPIPSMASITSLAIQLLKLRLLEAKLRCDCIAKAKELTAFRVTRLQEKQMEKERNVDSLRMHLLKLETLLISNYESQMLTLESKILDFGKTKINQVKMQASKAQMKNLKILLDTTFQFKVQPQLDSQSRAPSQSHKQSKENRKNVKLTFNHQPILLINEFLGYSLPMINQFIEQLITLQKQLCVVLDIKLPYIDALSKYIPSTKFYDLLKKKELISTGQQGLRELSLSGNIYGDGDGDNDIDMDNNNDSRGKDVGGNNVNGEFNPVKIENTAEKVVKLGNAYQLPLSSKTLNFQRRVARSNSIEPGELDQIPTIFKEYSSTPTSSPDSVPLLKKITIPHRIINKPFNKLSIKDFFEFLVIIVKVVINFEVLLRLANASEGYSEEINIINSCDFTKILIQVSKLDSRWPWHHRVMKAATAPQELTNPTKPTELTKLTTESEEKEKSPNVLVKDIYDQHRFQDWLEHIYNSIIYSLFAKKHHNKPVALHNLNFKNLFINQPKPDQQRDDWDIISEML</sequence>
<dbReference type="InParanoid" id="A5E0M8"/>
<feature type="region of interest" description="Disordered" evidence="1">
    <location>
        <begin position="509"/>
        <end position="531"/>
    </location>
</feature>
<dbReference type="VEuPathDB" id="FungiDB:LELG_03165"/>
<dbReference type="HOGENOM" id="CLU_512992_0_0_1"/>
<keyword evidence="3" id="KW-1185">Reference proteome</keyword>